<keyword evidence="3" id="KW-0539">Nucleus</keyword>
<feature type="region of interest" description="Disordered" evidence="4">
    <location>
        <begin position="230"/>
        <end position="274"/>
    </location>
</feature>
<dbReference type="SUPFAM" id="SSF46785">
    <property type="entry name" value="Winged helix' DNA-binding domain"/>
    <property type="match status" value="1"/>
</dbReference>
<dbReference type="Pfam" id="PF00178">
    <property type="entry name" value="Ets"/>
    <property type="match status" value="1"/>
</dbReference>
<dbReference type="InterPro" id="IPR046328">
    <property type="entry name" value="ETS_fam"/>
</dbReference>
<dbReference type="AlphaFoldDB" id="A0A067QVA4"/>
<dbReference type="PRINTS" id="PR00454">
    <property type="entry name" value="ETSDOMAIN"/>
</dbReference>
<dbReference type="EMBL" id="KK852901">
    <property type="protein sequence ID" value="KDR14118.1"/>
    <property type="molecule type" value="Genomic_DNA"/>
</dbReference>
<dbReference type="InParanoid" id="A0A067QVA4"/>
<feature type="region of interest" description="Disordered" evidence="4">
    <location>
        <begin position="1"/>
        <end position="26"/>
    </location>
</feature>
<dbReference type="GO" id="GO:0005634">
    <property type="term" value="C:nucleus"/>
    <property type="evidence" value="ECO:0007669"/>
    <property type="project" value="UniProtKB-SubCell"/>
</dbReference>
<feature type="region of interest" description="Disordered" evidence="4">
    <location>
        <begin position="563"/>
        <end position="657"/>
    </location>
</feature>
<gene>
    <name evidence="6" type="ORF">L798_11858</name>
</gene>
<keyword evidence="2 3" id="KW-0238">DNA-binding</keyword>
<evidence type="ECO:0000256" key="3">
    <source>
        <dbReference type="RuleBase" id="RU004019"/>
    </source>
</evidence>
<dbReference type="GO" id="GO:0043565">
    <property type="term" value="F:sequence-specific DNA binding"/>
    <property type="evidence" value="ECO:0007669"/>
    <property type="project" value="InterPro"/>
</dbReference>
<dbReference type="PANTHER" id="PTHR11849">
    <property type="entry name" value="ETS"/>
    <property type="match status" value="1"/>
</dbReference>
<feature type="compositionally biased region" description="Basic and acidic residues" evidence="4">
    <location>
        <begin position="1"/>
        <end position="11"/>
    </location>
</feature>
<dbReference type="InterPro" id="IPR036390">
    <property type="entry name" value="WH_DNA-bd_sf"/>
</dbReference>
<evidence type="ECO:0000313" key="6">
    <source>
        <dbReference type="EMBL" id="KDR14118.1"/>
    </source>
</evidence>
<feature type="compositionally biased region" description="Basic and acidic residues" evidence="4">
    <location>
        <begin position="481"/>
        <end position="505"/>
    </location>
</feature>
<accession>A0A067QVA4</accession>
<dbReference type="PANTHER" id="PTHR11849:SF190">
    <property type="entry name" value="ETS-DOMAIN PROTEIN"/>
    <property type="match status" value="1"/>
</dbReference>
<dbReference type="SMART" id="SM00413">
    <property type="entry name" value="ETS"/>
    <property type="match status" value="1"/>
</dbReference>
<dbReference type="InterPro" id="IPR036388">
    <property type="entry name" value="WH-like_DNA-bd_sf"/>
</dbReference>
<proteinExistence type="inferred from homology"/>
<feature type="compositionally biased region" description="Basic and acidic residues" evidence="4">
    <location>
        <begin position="621"/>
        <end position="630"/>
    </location>
</feature>
<feature type="compositionally biased region" description="Polar residues" evidence="4">
    <location>
        <begin position="594"/>
        <end position="608"/>
    </location>
</feature>
<feature type="compositionally biased region" description="Polar residues" evidence="4">
    <location>
        <begin position="115"/>
        <end position="125"/>
    </location>
</feature>
<dbReference type="Gene3D" id="1.10.10.10">
    <property type="entry name" value="Winged helix-like DNA-binding domain superfamily/Winged helix DNA-binding domain"/>
    <property type="match status" value="1"/>
</dbReference>
<dbReference type="OrthoDB" id="8196042at2759"/>
<protein>
    <submittedName>
        <fullName evidence="6">ETS-related transcription factor Elf-1</fullName>
    </submittedName>
</protein>
<feature type="compositionally biased region" description="Acidic residues" evidence="4">
    <location>
        <begin position="130"/>
        <end position="144"/>
    </location>
</feature>
<feature type="domain" description="ETS" evidence="5">
    <location>
        <begin position="863"/>
        <end position="944"/>
    </location>
</feature>
<feature type="region of interest" description="Disordered" evidence="4">
    <location>
        <begin position="481"/>
        <end position="515"/>
    </location>
</feature>
<comment type="similarity">
    <text evidence="1 3">Belongs to the ETS family.</text>
</comment>
<dbReference type="GO" id="GO:0000981">
    <property type="term" value="F:DNA-binding transcription factor activity, RNA polymerase II-specific"/>
    <property type="evidence" value="ECO:0007669"/>
    <property type="project" value="TreeGrafter"/>
</dbReference>
<reference evidence="6 7" key="1">
    <citation type="journal article" date="2014" name="Nat. Commun.">
        <title>Molecular traces of alternative social organization in a termite genome.</title>
        <authorList>
            <person name="Terrapon N."/>
            <person name="Li C."/>
            <person name="Robertson H.M."/>
            <person name="Ji L."/>
            <person name="Meng X."/>
            <person name="Booth W."/>
            <person name="Chen Z."/>
            <person name="Childers C.P."/>
            <person name="Glastad K.M."/>
            <person name="Gokhale K."/>
            <person name="Gowin J."/>
            <person name="Gronenberg W."/>
            <person name="Hermansen R.A."/>
            <person name="Hu H."/>
            <person name="Hunt B.G."/>
            <person name="Huylmans A.K."/>
            <person name="Khalil S.M."/>
            <person name="Mitchell R.D."/>
            <person name="Munoz-Torres M.C."/>
            <person name="Mustard J.A."/>
            <person name="Pan H."/>
            <person name="Reese J.T."/>
            <person name="Scharf M.E."/>
            <person name="Sun F."/>
            <person name="Vogel H."/>
            <person name="Xiao J."/>
            <person name="Yang W."/>
            <person name="Yang Z."/>
            <person name="Yang Z."/>
            <person name="Zhou J."/>
            <person name="Zhu J."/>
            <person name="Brent C.S."/>
            <person name="Elsik C.G."/>
            <person name="Goodisman M.A."/>
            <person name="Liberles D.A."/>
            <person name="Roe R.M."/>
            <person name="Vargo E.L."/>
            <person name="Vilcinskas A."/>
            <person name="Wang J."/>
            <person name="Bornberg-Bauer E."/>
            <person name="Korb J."/>
            <person name="Zhang G."/>
            <person name="Liebig J."/>
        </authorList>
    </citation>
    <scope>NUCLEOTIDE SEQUENCE [LARGE SCALE GENOMIC DNA]</scope>
    <source>
        <tissue evidence="6">Whole organism</tissue>
    </source>
</reference>
<evidence type="ECO:0000259" key="5">
    <source>
        <dbReference type="PROSITE" id="PS50061"/>
    </source>
</evidence>
<evidence type="ECO:0000313" key="7">
    <source>
        <dbReference type="Proteomes" id="UP000027135"/>
    </source>
</evidence>
<evidence type="ECO:0000256" key="2">
    <source>
        <dbReference type="ARBA" id="ARBA00023125"/>
    </source>
</evidence>
<feature type="compositionally biased region" description="Basic and acidic residues" evidence="4">
    <location>
        <begin position="565"/>
        <end position="575"/>
    </location>
</feature>
<evidence type="ECO:0000256" key="4">
    <source>
        <dbReference type="SAM" id="MobiDB-lite"/>
    </source>
</evidence>
<dbReference type="PROSITE" id="PS50061">
    <property type="entry name" value="ETS_DOMAIN_3"/>
    <property type="match status" value="1"/>
</dbReference>
<feature type="region of interest" description="Disordered" evidence="4">
    <location>
        <begin position="114"/>
        <end position="157"/>
    </location>
</feature>
<sequence>MVTSENKEREPPMPLHHLHPNTKGHSPQTMAWYRPDPAPVLSKFPGGDQSGTNNSAFHPVSPYDRAKPRPVVLKFYPAVEENTQVTWCCCTGANYRCSIAVTGTERLWGLEPRNRWTNSSDTASHCSKEYEEEDEEEDEIDVGDCETNTSPRSKDNEGSICMSLASAKAPSAVGRLRTVVSTPITITSGSARDFPMTEGAAQNRHSVVQGSIEIGRRPIYMPEIAGLQPLAPTKTDSKSGTGLPEDGSQLSMETDNGEECRLPSSASPPKIGEHFPSEYVTAARLAEDDIFIKAEGRPLRARTYSITEHELTTPTTSPTRSSEDNNVDCSFGERKFCRKEDDETLNTFTHVAEESPVFNVRGAVRECPTAETAGDEVNYSQTILSDAYDPGMTPTVMKRNFPRHTSPPANAREADVSVLVGTNLSKPLSERHGDKESSAMKRPENADKQSLREQQSSLVLRSTQINRTQICGKQSFEEKLISNQDERKTQVDSDQSSEDRGESPHKRSHLDDDDDYKWRSVDRCDLPHEGSPVKTRNPITDENVIENGREYIPRNSLVVTPTQGADEHHLEDKGGFLRSTPSEPRVQSAVVGTERNSSLENETAINNQQREEGRGLSARNNQRESQRILHDQSTPRQRSSVLVRSRELRPGGGETVIQQVGTASGPELSTGVQGPPPFSAEDSALRSRVLILLWILLGERRLCEVGYPVEPVHRVLWRVVDVCCSVAGVKSAAAVPLNADHDCGSDMLCFRDHTHRFLEVCAPTREHWKQFGWASLTVDAVVRKIYDEELLPLLRLQVLPPAIERAISQLSHTDHTPNPQHVSGGSTAGGKLLTAVVMPTKKKRGRPAKITNKVDEGGRIERVMLWRFLLNLLEDPRNSPCIHWVQRDEGIFRILNTDWLARLWGRRHGNPRMTYEKMARAMRTYYRSKVLQPVPRLRNLPRKLVYKFNPAVIHKVAAMKLSCSTFSGRGLNYNNNISK</sequence>
<feature type="compositionally biased region" description="Basic and acidic residues" evidence="4">
    <location>
        <begin position="428"/>
        <end position="451"/>
    </location>
</feature>
<evidence type="ECO:0000256" key="1">
    <source>
        <dbReference type="ARBA" id="ARBA00005562"/>
    </source>
</evidence>
<dbReference type="Proteomes" id="UP000027135">
    <property type="component" value="Unassembled WGS sequence"/>
</dbReference>
<name>A0A067QVA4_ZOONE</name>
<organism evidence="6 7">
    <name type="scientific">Zootermopsis nevadensis</name>
    <name type="common">Dampwood termite</name>
    <dbReference type="NCBI Taxonomy" id="136037"/>
    <lineage>
        <taxon>Eukaryota</taxon>
        <taxon>Metazoa</taxon>
        <taxon>Ecdysozoa</taxon>
        <taxon>Arthropoda</taxon>
        <taxon>Hexapoda</taxon>
        <taxon>Insecta</taxon>
        <taxon>Pterygota</taxon>
        <taxon>Neoptera</taxon>
        <taxon>Polyneoptera</taxon>
        <taxon>Dictyoptera</taxon>
        <taxon>Blattodea</taxon>
        <taxon>Blattoidea</taxon>
        <taxon>Termitoidae</taxon>
        <taxon>Termopsidae</taxon>
        <taxon>Zootermopsis</taxon>
    </lineage>
</organism>
<dbReference type="GO" id="GO:0030154">
    <property type="term" value="P:cell differentiation"/>
    <property type="evidence" value="ECO:0007669"/>
    <property type="project" value="TreeGrafter"/>
</dbReference>
<comment type="subcellular location">
    <subcellularLocation>
        <location evidence="3">Nucleus</location>
    </subcellularLocation>
</comment>
<dbReference type="eggNOG" id="KOG3804">
    <property type="taxonomic scope" value="Eukaryota"/>
</dbReference>
<feature type="region of interest" description="Disordered" evidence="4">
    <location>
        <begin position="423"/>
        <end position="460"/>
    </location>
</feature>
<dbReference type="InterPro" id="IPR000418">
    <property type="entry name" value="Ets_dom"/>
</dbReference>
<keyword evidence="7" id="KW-1185">Reference proteome</keyword>